<evidence type="ECO:0000256" key="4">
    <source>
        <dbReference type="ARBA" id="ARBA00022833"/>
    </source>
</evidence>
<evidence type="ECO:0000256" key="6">
    <source>
        <dbReference type="ARBA" id="ARBA00048348"/>
    </source>
</evidence>
<dbReference type="PANTHER" id="PTHR11002:SF76">
    <property type="entry name" value="CARBONIC ANHYDRASE"/>
    <property type="match status" value="1"/>
</dbReference>
<comment type="catalytic activity">
    <reaction evidence="6 8">
        <text>hydrogencarbonate + H(+) = CO2 + H2O</text>
        <dbReference type="Rhea" id="RHEA:10748"/>
        <dbReference type="ChEBI" id="CHEBI:15377"/>
        <dbReference type="ChEBI" id="CHEBI:15378"/>
        <dbReference type="ChEBI" id="CHEBI:16526"/>
        <dbReference type="ChEBI" id="CHEBI:17544"/>
        <dbReference type="EC" id="4.2.1.1"/>
    </reaction>
</comment>
<dbReference type="OrthoDB" id="9797527at2"/>
<dbReference type="Pfam" id="PF00484">
    <property type="entry name" value="Pro_CA"/>
    <property type="match status" value="1"/>
</dbReference>
<dbReference type="InterPro" id="IPR036874">
    <property type="entry name" value="Carbonic_anhydrase_sf"/>
</dbReference>
<dbReference type="PROSITE" id="PS00704">
    <property type="entry name" value="PROK_CO2_ANHYDRASE_1"/>
    <property type="match status" value="1"/>
</dbReference>
<evidence type="ECO:0000256" key="7">
    <source>
        <dbReference type="PIRSR" id="PIRSR601765-1"/>
    </source>
</evidence>
<comment type="function">
    <text evidence="8">Reversible hydration of carbon dioxide.</text>
</comment>
<dbReference type="Proteomes" id="UP000198462">
    <property type="component" value="Unassembled WGS sequence"/>
</dbReference>
<reference evidence="10" key="1">
    <citation type="submission" date="2017-05" db="EMBL/GenBank/DDBJ databases">
        <authorList>
            <person name="Lin X."/>
        </authorList>
    </citation>
    <scope>NUCLEOTIDE SEQUENCE [LARGE SCALE GENOMIC DNA]</scope>
    <source>
        <strain evidence="10">JLT2012</strain>
    </source>
</reference>
<accession>A0A219B9M4</accession>
<dbReference type="PANTHER" id="PTHR11002">
    <property type="entry name" value="CARBONIC ANHYDRASE"/>
    <property type="match status" value="1"/>
</dbReference>
<sequence>MVAFTELLSGYGRFRNAAYLDQKARYDQLAEGQSPGTMVISCSDSRVSPSLIFDAGPGEIFMVRNVANLVPPFETGGGQHGVSAALEFAVTQLQVRDLLVLGHGGCGGCGAALSRQFHGSDPGKGYFIASWIGLLDEARNAVEARCNDLNGPEAQLAMEHEAVRTSLRNLRTFPFVEDRLADGRLTLHGGHFAVAHGRLSILQDSGEFEDINLS</sequence>
<dbReference type="GO" id="GO:0015976">
    <property type="term" value="P:carbon utilization"/>
    <property type="evidence" value="ECO:0007669"/>
    <property type="project" value="InterPro"/>
</dbReference>
<feature type="binding site" evidence="7">
    <location>
        <position position="42"/>
    </location>
    <ligand>
        <name>Zn(2+)</name>
        <dbReference type="ChEBI" id="CHEBI:29105"/>
    </ligand>
</feature>
<keyword evidence="4 7" id="KW-0862">Zinc</keyword>
<dbReference type="RefSeq" id="WP_088713177.1">
    <property type="nucleotide sequence ID" value="NZ_NFZT01000001.1"/>
</dbReference>
<name>A0A219B9M4_9SPHN</name>
<dbReference type="AlphaFoldDB" id="A0A219B9M4"/>
<dbReference type="Gene3D" id="3.40.1050.10">
    <property type="entry name" value="Carbonic anhydrase"/>
    <property type="match status" value="1"/>
</dbReference>
<evidence type="ECO:0000313" key="9">
    <source>
        <dbReference type="EMBL" id="OWV34478.1"/>
    </source>
</evidence>
<dbReference type="SMART" id="SM00947">
    <property type="entry name" value="Pro_CA"/>
    <property type="match status" value="1"/>
</dbReference>
<feature type="binding site" evidence="7">
    <location>
        <position position="106"/>
    </location>
    <ligand>
        <name>Zn(2+)</name>
        <dbReference type="ChEBI" id="CHEBI:29105"/>
    </ligand>
</feature>
<evidence type="ECO:0000256" key="5">
    <source>
        <dbReference type="ARBA" id="ARBA00023239"/>
    </source>
</evidence>
<organism evidence="9 10">
    <name type="scientific">Pacificimonas flava</name>
    <dbReference type="NCBI Taxonomy" id="1234595"/>
    <lineage>
        <taxon>Bacteria</taxon>
        <taxon>Pseudomonadati</taxon>
        <taxon>Pseudomonadota</taxon>
        <taxon>Alphaproteobacteria</taxon>
        <taxon>Sphingomonadales</taxon>
        <taxon>Sphingosinicellaceae</taxon>
        <taxon>Pacificimonas</taxon>
    </lineage>
</organism>
<evidence type="ECO:0000256" key="1">
    <source>
        <dbReference type="ARBA" id="ARBA00006217"/>
    </source>
</evidence>
<feature type="binding site" evidence="7">
    <location>
        <position position="44"/>
    </location>
    <ligand>
        <name>Zn(2+)</name>
        <dbReference type="ChEBI" id="CHEBI:29105"/>
    </ligand>
</feature>
<comment type="caution">
    <text evidence="9">The sequence shown here is derived from an EMBL/GenBank/DDBJ whole genome shotgun (WGS) entry which is preliminary data.</text>
</comment>
<keyword evidence="5 8" id="KW-0456">Lyase</keyword>
<protein>
    <recommendedName>
        <fullName evidence="2 8">Carbonic anhydrase</fullName>
        <ecNumber evidence="2 8">4.2.1.1</ecNumber>
    </recommendedName>
    <alternativeName>
        <fullName evidence="8">Carbonate dehydratase</fullName>
    </alternativeName>
</protein>
<evidence type="ECO:0000256" key="8">
    <source>
        <dbReference type="RuleBase" id="RU003956"/>
    </source>
</evidence>
<dbReference type="GO" id="GO:0008270">
    <property type="term" value="F:zinc ion binding"/>
    <property type="evidence" value="ECO:0007669"/>
    <property type="project" value="UniProtKB-UniRule"/>
</dbReference>
<dbReference type="InterPro" id="IPR001765">
    <property type="entry name" value="Carbonic_anhydrase"/>
</dbReference>
<dbReference type="SUPFAM" id="SSF53056">
    <property type="entry name" value="beta-carbonic anhydrase, cab"/>
    <property type="match status" value="1"/>
</dbReference>
<keyword evidence="3 7" id="KW-0479">Metal-binding</keyword>
<proteinExistence type="inferred from homology"/>
<evidence type="ECO:0000256" key="2">
    <source>
        <dbReference type="ARBA" id="ARBA00012925"/>
    </source>
</evidence>
<evidence type="ECO:0000256" key="3">
    <source>
        <dbReference type="ARBA" id="ARBA00022723"/>
    </source>
</evidence>
<keyword evidence="10" id="KW-1185">Reference proteome</keyword>
<comment type="cofactor">
    <cofactor evidence="7">
        <name>Zn(2+)</name>
        <dbReference type="ChEBI" id="CHEBI:29105"/>
    </cofactor>
    <text evidence="7">Binds 1 zinc ion per subunit.</text>
</comment>
<dbReference type="InterPro" id="IPR015892">
    <property type="entry name" value="Carbonic_anhydrase_CS"/>
</dbReference>
<dbReference type="EMBL" id="NFZT01000001">
    <property type="protein sequence ID" value="OWV34478.1"/>
    <property type="molecule type" value="Genomic_DNA"/>
</dbReference>
<dbReference type="PROSITE" id="PS00705">
    <property type="entry name" value="PROK_CO2_ANHYDRASE_2"/>
    <property type="match status" value="1"/>
</dbReference>
<dbReference type="EC" id="4.2.1.1" evidence="2 8"/>
<comment type="similarity">
    <text evidence="1 8">Belongs to the beta-class carbonic anhydrase family.</text>
</comment>
<evidence type="ECO:0000313" key="10">
    <source>
        <dbReference type="Proteomes" id="UP000198462"/>
    </source>
</evidence>
<gene>
    <name evidence="9" type="ORF">B5C34_14115</name>
</gene>
<dbReference type="GO" id="GO:0004089">
    <property type="term" value="F:carbonate dehydratase activity"/>
    <property type="evidence" value="ECO:0007669"/>
    <property type="project" value="UniProtKB-UniRule"/>
</dbReference>
<feature type="binding site" evidence="7">
    <location>
        <position position="103"/>
    </location>
    <ligand>
        <name>Zn(2+)</name>
        <dbReference type="ChEBI" id="CHEBI:29105"/>
    </ligand>
</feature>